<evidence type="ECO:0000313" key="4">
    <source>
        <dbReference type="Proteomes" id="UP000287701"/>
    </source>
</evidence>
<organism evidence="3 4">
    <name type="scientific">Ornithobacterium rhinotracheale</name>
    <dbReference type="NCBI Taxonomy" id="28251"/>
    <lineage>
        <taxon>Bacteria</taxon>
        <taxon>Pseudomonadati</taxon>
        <taxon>Bacteroidota</taxon>
        <taxon>Flavobacteriia</taxon>
        <taxon>Flavobacteriales</taxon>
        <taxon>Weeksellaceae</taxon>
        <taxon>Ornithobacterium</taxon>
    </lineage>
</organism>
<dbReference type="Pfam" id="PF03372">
    <property type="entry name" value="Exo_endo_phos"/>
    <property type="match status" value="1"/>
</dbReference>
<accession>A0A3R5UUF9</accession>
<keyword evidence="1" id="KW-0812">Transmembrane</keyword>
<dbReference type="GO" id="GO:0016020">
    <property type="term" value="C:membrane"/>
    <property type="evidence" value="ECO:0007669"/>
    <property type="project" value="GOC"/>
</dbReference>
<reference evidence="3 4" key="1">
    <citation type="submission" date="2019-01" db="EMBL/GenBank/DDBJ databases">
        <title>Whole Genome of Ornithobacterium rhinotracheale FARPER-174b.</title>
        <authorList>
            <person name="Tataje-Lavanda L.A."/>
            <person name="Montalvan A."/>
            <person name="Montesinos R."/>
            <person name="Zimic M."/>
            <person name="Fernandez-Sanchez M."/>
            <person name="Fernandez-Diaz M."/>
        </authorList>
    </citation>
    <scope>NUCLEOTIDE SEQUENCE [LARGE SCALE GENOMIC DNA]</scope>
    <source>
        <strain evidence="3 4">FARPER-174b</strain>
    </source>
</reference>
<proteinExistence type="predicted"/>
<protein>
    <recommendedName>
        <fullName evidence="2">Endonuclease/exonuclease/phosphatase domain-containing protein</fullName>
    </recommendedName>
</protein>
<dbReference type="InterPro" id="IPR036691">
    <property type="entry name" value="Endo/exonu/phosph_ase_sf"/>
</dbReference>
<dbReference type="GO" id="GO:0003824">
    <property type="term" value="F:catalytic activity"/>
    <property type="evidence" value="ECO:0007669"/>
    <property type="project" value="InterPro"/>
</dbReference>
<dbReference type="OrthoDB" id="635146at2"/>
<dbReference type="AlphaFoldDB" id="A0A3R5UUF9"/>
<dbReference type="PANTHER" id="PTHR14859">
    <property type="entry name" value="CALCOFLUOR WHITE HYPERSENSITIVE PROTEIN PRECURSOR"/>
    <property type="match status" value="1"/>
</dbReference>
<dbReference type="Proteomes" id="UP000287701">
    <property type="component" value="Chromosome"/>
</dbReference>
<evidence type="ECO:0000256" key="1">
    <source>
        <dbReference type="SAM" id="Phobius"/>
    </source>
</evidence>
<dbReference type="PANTHER" id="PTHR14859:SF15">
    <property type="entry name" value="ENDONUCLEASE_EXONUCLEASE_PHOSPHATASE DOMAIN-CONTAINING PROTEIN"/>
    <property type="match status" value="1"/>
</dbReference>
<feature type="transmembrane region" description="Helical" evidence="1">
    <location>
        <begin position="33"/>
        <end position="56"/>
    </location>
</feature>
<sequence length="328" mass="37565">MKYIILLANLILLLLGYSVFLNQWVPPSFCTCFSYAALIFPVVFILNFLLLIYWFIFHRKVGVLMLALSLGLLIPFNKIYHIWGGNKSPESNLTIMTYNLKVLSKDKGNIKPFIKEKNPDIVFLQELPQGRKHVLDDGYPYVENYQAISILSKYPIIESKQLKLGNRKLRACYADIKFRNDTIRVINVHLSSTRLTKKMFAKATETDGLKKSTRIVTAKLSSSFGTHQREANEIAHLIARTQYPIIVAGDFNAVPSSYEYYKIGNNLQDTFVAGGNGLGTTFHDYQFPIRIDHVFASKDFGVHQVEINRIPYSDHFPVIVKFNFNPKK</sequence>
<feature type="domain" description="Endonuclease/exonuclease/phosphatase" evidence="2">
    <location>
        <begin position="96"/>
        <end position="315"/>
    </location>
</feature>
<dbReference type="EMBL" id="CP035107">
    <property type="protein sequence ID" value="QAR30013.1"/>
    <property type="molecule type" value="Genomic_DNA"/>
</dbReference>
<keyword evidence="1" id="KW-1133">Transmembrane helix</keyword>
<feature type="transmembrane region" description="Helical" evidence="1">
    <location>
        <begin position="63"/>
        <end position="83"/>
    </location>
</feature>
<evidence type="ECO:0000313" key="3">
    <source>
        <dbReference type="EMBL" id="QAR30013.1"/>
    </source>
</evidence>
<name>A0A3R5UUF9_ORNRH</name>
<dbReference type="GO" id="GO:0006506">
    <property type="term" value="P:GPI anchor biosynthetic process"/>
    <property type="evidence" value="ECO:0007669"/>
    <property type="project" value="TreeGrafter"/>
</dbReference>
<dbReference type="SUPFAM" id="SSF56219">
    <property type="entry name" value="DNase I-like"/>
    <property type="match status" value="1"/>
</dbReference>
<gene>
    <name evidence="3" type="ORF">EQP59_00880</name>
</gene>
<dbReference type="InterPro" id="IPR051916">
    <property type="entry name" value="GPI-anchor_lipid_remodeler"/>
</dbReference>
<keyword evidence="1" id="KW-0472">Membrane</keyword>
<dbReference type="RefSeq" id="WP_128500524.1">
    <property type="nucleotide sequence ID" value="NZ_CP035107.1"/>
</dbReference>
<dbReference type="Gene3D" id="3.60.10.10">
    <property type="entry name" value="Endonuclease/exonuclease/phosphatase"/>
    <property type="match status" value="1"/>
</dbReference>
<dbReference type="InterPro" id="IPR005135">
    <property type="entry name" value="Endo/exonuclease/phosphatase"/>
</dbReference>
<dbReference type="CDD" id="cd09084">
    <property type="entry name" value="EEP-2"/>
    <property type="match status" value="1"/>
</dbReference>
<evidence type="ECO:0000259" key="2">
    <source>
        <dbReference type="Pfam" id="PF03372"/>
    </source>
</evidence>